<keyword evidence="1" id="KW-0472">Membrane</keyword>
<evidence type="ECO:0000256" key="1">
    <source>
        <dbReference type="SAM" id="Phobius"/>
    </source>
</evidence>
<evidence type="ECO:0000313" key="3">
    <source>
        <dbReference type="Proteomes" id="UP000248817"/>
    </source>
</evidence>
<gene>
    <name evidence="2" type="ORF">BP00DRAFT_431426</name>
</gene>
<dbReference type="AlphaFoldDB" id="A0A2V5HRK1"/>
<sequence length="54" mass="5908">MSKDGDASSSRRMTTFVLLNQLIGGNVGGLDLLIVFVLWAILLALPNQRVYCVK</sequence>
<dbReference type="EMBL" id="KZ825660">
    <property type="protein sequence ID" value="PYI25292.1"/>
    <property type="molecule type" value="Genomic_DNA"/>
</dbReference>
<protein>
    <submittedName>
        <fullName evidence="2">Uncharacterized protein</fullName>
    </submittedName>
</protein>
<dbReference type="Proteomes" id="UP000248817">
    <property type="component" value="Unassembled WGS sequence"/>
</dbReference>
<reference evidence="2 3" key="1">
    <citation type="submission" date="2018-02" db="EMBL/GenBank/DDBJ databases">
        <title>The genomes of Aspergillus section Nigri reveals drivers in fungal speciation.</title>
        <authorList>
            <consortium name="DOE Joint Genome Institute"/>
            <person name="Vesth T.C."/>
            <person name="Nybo J."/>
            <person name="Theobald S."/>
            <person name="Brandl J."/>
            <person name="Frisvad J.C."/>
            <person name="Nielsen K.F."/>
            <person name="Lyhne E.K."/>
            <person name="Kogle M.E."/>
            <person name="Kuo A."/>
            <person name="Riley R."/>
            <person name="Clum A."/>
            <person name="Nolan M."/>
            <person name="Lipzen A."/>
            <person name="Salamov A."/>
            <person name="Henrissat B."/>
            <person name="Wiebenga A."/>
            <person name="De vries R.P."/>
            <person name="Grigoriev I.V."/>
            <person name="Mortensen U.H."/>
            <person name="Andersen M.R."/>
            <person name="Baker S.E."/>
        </authorList>
    </citation>
    <scope>NUCLEOTIDE SEQUENCE [LARGE SCALE GENOMIC DNA]</scope>
    <source>
        <strain evidence="2 3">CBS 114.80</strain>
    </source>
</reference>
<accession>A0A2V5HRK1</accession>
<keyword evidence="1" id="KW-1133">Transmembrane helix</keyword>
<keyword evidence="3" id="KW-1185">Reference proteome</keyword>
<feature type="transmembrane region" description="Helical" evidence="1">
    <location>
        <begin position="22"/>
        <end position="45"/>
    </location>
</feature>
<keyword evidence="1" id="KW-0812">Transmembrane</keyword>
<organism evidence="2 3">
    <name type="scientific">Aspergillus indologenus CBS 114.80</name>
    <dbReference type="NCBI Taxonomy" id="1450541"/>
    <lineage>
        <taxon>Eukaryota</taxon>
        <taxon>Fungi</taxon>
        <taxon>Dikarya</taxon>
        <taxon>Ascomycota</taxon>
        <taxon>Pezizomycotina</taxon>
        <taxon>Eurotiomycetes</taxon>
        <taxon>Eurotiomycetidae</taxon>
        <taxon>Eurotiales</taxon>
        <taxon>Aspergillaceae</taxon>
        <taxon>Aspergillus</taxon>
        <taxon>Aspergillus subgen. Circumdati</taxon>
    </lineage>
</organism>
<evidence type="ECO:0000313" key="2">
    <source>
        <dbReference type="EMBL" id="PYI25292.1"/>
    </source>
</evidence>
<proteinExistence type="predicted"/>
<name>A0A2V5HRK1_9EURO</name>